<dbReference type="EMBL" id="FNIZ01000005">
    <property type="protein sequence ID" value="SDO47095.1"/>
    <property type="molecule type" value="Genomic_DNA"/>
</dbReference>
<feature type="domain" description="Phosphate acetyl/butaryl transferase" evidence="4">
    <location>
        <begin position="75"/>
        <end position="294"/>
    </location>
</feature>
<dbReference type="Gene3D" id="3.40.718.10">
    <property type="entry name" value="Isopropylmalate Dehydrogenase"/>
    <property type="match status" value="1"/>
</dbReference>
<gene>
    <name evidence="5" type="ORF">SAMN05421677_105128</name>
</gene>
<dbReference type="STRING" id="240303.SAMN05421677_105128"/>
<dbReference type="OrthoDB" id="9774179at2"/>
<proteinExistence type="inferred from homology"/>
<dbReference type="NCBIfam" id="NF006045">
    <property type="entry name" value="PRK08190.1"/>
    <property type="match status" value="1"/>
</dbReference>
<evidence type="ECO:0000259" key="4">
    <source>
        <dbReference type="Pfam" id="PF01515"/>
    </source>
</evidence>
<dbReference type="InterPro" id="IPR002505">
    <property type="entry name" value="PTA_PTB"/>
</dbReference>
<name>A0A1H0JTH0_HALAD</name>
<keyword evidence="2 5" id="KW-0808">Transferase</keyword>
<dbReference type="NCBIfam" id="NF005837">
    <property type="entry name" value="PRK07742.1"/>
    <property type="match status" value="1"/>
</dbReference>
<organism evidence="5 6">
    <name type="scientific">Halobacillus aidingensis</name>
    <dbReference type="NCBI Taxonomy" id="240303"/>
    <lineage>
        <taxon>Bacteria</taxon>
        <taxon>Bacillati</taxon>
        <taxon>Bacillota</taxon>
        <taxon>Bacilli</taxon>
        <taxon>Bacillales</taxon>
        <taxon>Bacillaceae</taxon>
        <taxon>Halobacillus</taxon>
    </lineage>
</organism>
<protein>
    <submittedName>
        <fullName evidence="5">Phosphate butyryltransferase</fullName>
    </submittedName>
</protein>
<dbReference type="Proteomes" id="UP000198860">
    <property type="component" value="Unassembled WGS sequence"/>
</dbReference>
<dbReference type="SUPFAM" id="SSF53659">
    <property type="entry name" value="Isocitrate/Isopropylmalate dehydrogenase-like"/>
    <property type="match status" value="1"/>
</dbReference>
<dbReference type="PANTHER" id="PTHR43356:SF2">
    <property type="entry name" value="PHOSPHATE ACETYLTRANSFERASE"/>
    <property type="match status" value="1"/>
</dbReference>
<evidence type="ECO:0000313" key="6">
    <source>
        <dbReference type="Proteomes" id="UP000198860"/>
    </source>
</evidence>
<dbReference type="GO" id="GO:0016746">
    <property type="term" value="F:acyltransferase activity"/>
    <property type="evidence" value="ECO:0007669"/>
    <property type="project" value="UniProtKB-KW"/>
</dbReference>
<dbReference type="InterPro" id="IPR012147">
    <property type="entry name" value="P_Ac_Bu_trans"/>
</dbReference>
<dbReference type="PIRSF" id="PIRSF000428">
    <property type="entry name" value="P_Ac_trans"/>
    <property type="match status" value="1"/>
</dbReference>
<sequence length="300" mass="31867">MKKLDELVDQIDRRSPKTVSVAQAADDEVLKAVKMARASNLADFFLVGDQTEIENKSKAVGLDLSQAGIEVIHASEKDSAQVAVKAVHSGEAHVVMKGHIDTKSLLKAVLDKEYGLRKGSVLSHVALFEIPGRDKLIYLTDAAMNIAPSLEEKAQIINNAVEVATRAGWKNPKVAPLAAVEVVNPSMTATQDAAMLTQMNRRGQLKGCIVDGPLAFDNAVDPKAAEQKGIVSEVAGQADILVVPSIEVANALYKSFIYFANGKVAGVISGAKAPIVLTSRADDAESKIYSLALALQASQQ</sequence>
<dbReference type="PANTHER" id="PTHR43356">
    <property type="entry name" value="PHOSPHATE ACETYLTRANSFERASE"/>
    <property type="match status" value="1"/>
</dbReference>
<reference evidence="6" key="1">
    <citation type="submission" date="2016-10" db="EMBL/GenBank/DDBJ databases">
        <authorList>
            <person name="Varghese N."/>
            <person name="Submissions S."/>
        </authorList>
    </citation>
    <scope>NUCLEOTIDE SEQUENCE [LARGE SCALE GENOMIC DNA]</scope>
    <source>
        <strain evidence="6">CGMCC 1.3703</strain>
    </source>
</reference>
<dbReference type="RefSeq" id="WP_089651784.1">
    <property type="nucleotide sequence ID" value="NZ_FNIZ01000005.1"/>
</dbReference>
<comment type="similarity">
    <text evidence="1">Belongs to the phosphate acetyltransferase and butyryltransferase family.</text>
</comment>
<evidence type="ECO:0000256" key="3">
    <source>
        <dbReference type="ARBA" id="ARBA00023315"/>
    </source>
</evidence>
<evidence type="ECO:0000256" key="2">
    <source>
        <dbReference type="ARBA" id="ARBA00022679"/>
    </source>
</evidence>
<keyword evidence="6" id="KW-1185">Reference proteome</keyword>
<evidence type="ECO:0000313" key="5">
    <source>
        <dbReference type="EMBL" id="SDO47095.1"/>
    </source>
</evidence>
<accession>A0A1H0JTH0</accession>
<dbReference type="AlphaFoldDB" id="A0A1H0JTH0"/>
<dbReference type="InterPro" id="IPR050500">
    <property type="entry name" value="Phos_Acetyltrans/Butyryltrans"/>
</dbReference>
<evidence type="ECO:0000256" key="1">
    <source>
        <dbReference type="ARBA" id="ARBA00005656"/>
    </source>
</evidence>
<dbReference type="Pfam" id="PF01515">
    <property type="entry name" value="PTA_PTB"/>
    <property type="match status" value="1"/>
</dbReference>
<keyword evidence="3" id="KW-0012">Acyltransferase</keyword>